<dbReference type="Gene3D" id="1.10.1660.10">
    <property type="match status" value="1"/>
</dbReference>
<protein>
    <submittedName>
        <fullName evidence="4">MerR family transcriptional regulator</fullName>
    </submittedName>
</protein>
<dbReference type="SMART" id="SM00331">
    <property type="entry name" value="PP2C_SIG"/>
    <property type="match status" value="1"/>
</dbReference>
<dbReference type="PROSITE" id="PS51746">
    <property type="entry name" value="PPM_2"/>
    <property type="match status" value="1"/>
</dbReference>
<comment type="caution">
    <text evidence="4">The sequence shown here is derived from an EMBL/GenBank/DDBJ whole genome shotgun (WGS) entry which is preliminary data.</text>
</comment>
<dbReference type="AlphaFoldDB" id="A0ABD5E8E6"/>
<dbReference type="InterPro" id="IPR036457">
    <property type="entry name" value="PPM-type-like_dom_sf"/>
</dbReference>
<evidence type="ECO:0000259" key="3">
    <source>
        <dbReference type="PROSITE" id="PS51746"/>
    </source>
</evidence>
<organism evidence="4 5">
    <name type="scientific">Streptomyces evansiae</name>
    <dbReference type="NCBI Taxonomy" id="3075535"/>
    <lineage>
        <taxon>Bacteria</taxon>
        <taxon>Bacillati</taxon>
        <taxon>Actinomycetota</taxon>
        <taxon>Actinomycetes</taxon>
        <taxon>Kitasatosporales</taxon>
        <taxon>Streptomycetaceae</taxon>
        <taxon>Streptomyces</taxon>
    </lineage>
</organism>
<dbReference type="InterPro" id="IPR009061">
    <property type="entry name" value="DNA-bd_dom_put_sf"/>
</dbReference>
<dbReference type="GO" id="GO:0003677">
    <property type="term" value="F:DNA binding"/>
    <property type="evidence" value="ECO:0007669"/>
    <property type="project" value="UniProtKB-KW"/>
</dbReference>
<dbReference type="Pfam" id="PF13411">
    <property type="entry name" value="MerR_1"/>
    <property type="match status" value="1"/>
</dbReference>
<dbReference type="PROSITE" id="PS00552">
    <property type="entry name" value="HTH_MERR_1"/>
    <property type="match status" value="1"/>
</dbReference>
<dbReference type="InterPro" id="IPR047057">
    <property type="entry name" value="MerR_fam"/>
</dbReference>
<gene>
    <name evidence="4" type="ORF">RM574_15705</name>
</gene>
<evidence type="ECO:0000259" key="2">
    <source>
        <dbReference type="PROSITE" id="PS50937"/>
    </source>
</evidence>
<dbReference type="Proteomes" id="UP001183607">
    <property type="component" value="Unassembled WGS sequence"/>
</dbReference>
<dbReference type="SUPFAM" id="SSF81606">
    <property type="entry name" value="PP2C-like"/>
    <property type="match status" value="1"/>
</dbReference>
<keyword evidence="1" id="KW-0238">DNA-binding</keyword>
<evidence type="ECO:0000313" key="4">
    <source>
        <dbReference type="EMBL" id="MDT0416938.1"/>
    </source>
</evidence>
<dbReference type="PANTHER" id="PTHR30204:SF97">
    <property type="entry name" value="MERR FAMILY REGULATORY PROTEIN"/>
    <property type="match status" value="1"/>
</dbReference>
<sequence length="343" mass="35559">MTLLGIGDFARAVRLSAKALRLYDEKGLLVPARVDPVTGYRYYAGSQVERARLIGWLRRVGMPLGRIGEIVAMEPGAAAEAVRGWWGGVAAETAVRGELAAFVADSLAGAPPGPALALRSAALSDRGLVRGENQDAVHAGERLLAVADGFGASGARASAGAVAGLRRFAEGPDPVPGALLGALADAVDEAARRVPARAGTTLTALLPAGPRLALVHVGDSRAYLLREGSLSRLTRDHTLVQALADEGRITEREAASHPQRARLVRALTPPAARPDLQLRTPRTGDRYLVCSDGLTTTVPEAAILRALDESTTPAHAARTLVTLARAAGGPDNVSCVVADVAAD</sequence>
<name>A0ABD5E8E6_9ACTN</name>
<dbReference type="PANTHER" id="PTHR30204">
    <property type="entry name" value="REDOX-CYCLING DRUG-SENSING TRANSCRIPTIONAL ACTIVATOR SOXR"/>
    <property type="match status" value="1"/>
</dbReference>
<dbReference type="RefSeq" id="WP_007825183.1">
    <property type="nucleotide sequence ID" value="NZ_JAVRER010000022.1"/>
</dbReference>
<dbReference type="Pfam" id="PF13672">
    <property type="entry name" value="PP2C_2"/>
    <property type="match status" value="1"/>
</dbReference>
<dbReference type="SUPFAM" id="SSF46955">
    <property type="entry name" value="Putative DNA-binding domain"/>
    <property type="match status" value="1"/>
</dbReference>
<dbReference type="PROSITE" id="PS50937">
    <property type="entry name" value="HTH_MERR_2"/>
    <property type="match status" value="1"/>
</dbReference>
<dbReference type="SMART" id="SM00332">
    <property type="entry name" value="PP2Cc"/>
    <property type="match status" value="1"/>
</dbReference>
<feature type="domain" description="PPM-type phosphatase" evidence="3">
    <location>
        <begin position="119"/>
        <end position="340"/>
    </location>
</feature>
<dbReference type="EMBL" id="JAVRER010000022">
    <property type="protein sequence ID" value="MDT0416938.1"/>
    <property type="molecule type" value="Genomic_DNA"/>
</dbReference>
<dbReference type="CDD" id="cd00143">
    <property type="entry name" value="PP2Cc"/>
    <property type="match status" value="1"/>
</dbReference>
<feature type="domain" description="HTH merR-type" evidence="2">
    <location>
        <begin position="3"/>
        <end position="73"/>
    </location>
</feature>
<evidence type="ECO:0000313" key="5">
    <source>
        <dbReference type="Proteomes" id="UP001183607"/>
    </source>
</evidence>
<dbReference type="Gene3D" id="3.60.40.10">
    <property type="entry name" value="PPM-type phosphatase domain"/>
    <property type="match status" value="1"/>
</dbReference>
<dbReference type="InterPro" id="IPR000551">
    <property type="entry name" value="MerR-type_HTH_dom"/>
</dbReference>
<dbReference type="CDD" id="cd01107">
    <property type="entry name" value="HTH_BmrR"/>
    <property type="match status" value="1"/>
</dbReference>
<evidence type="ECO:0000256" key="1">
    <source>
        <dbReference type="ARBA" id="ARBA00023125"/>
    </source>
</evidence>
<dbReference type="InterPro" id="IPR001932">
    <property type="entry name" value="PPM-type_phosphatase-like_dom"/>
</dbReference>
<dbReference type="SMART" id="SM00422">
    <property type="entry name" value="HTH_MERR"/>
    <property type="match status" value="1"/>
</dbReference>
<proteinExistence type="predicted"/>
<reference evidence="5" key="1">
    <citation type="submission" date="2023-07" db="EMBL/GenBank/DDBJ databases">
        <title>30 novel species of actinomycetes from the DSMZ collection.</title>
        <authorList>
            <person name="Nouioui I."/>
        </authorList>
    </citation>
    <scope>NUCLEOTIDE SEQUENCE [LARGE SCALE GENOMIC DNA]</scope>
    <source>
        <strain evidence="5">DSM 41982</strain>
    </source>
</reference>
<accession>A0ABD5E8E6</accession>